<dbReference type="PANTHER" id="PTHR34853">
    <property type="match status" value="1"/>
</dbReference>
<feature type="signal peptide" evidence="2">
    <location>
        <begin position="1"/>
        <end position="22"/>
    </location>
</feature>
<dbReference type="InterPro" id="IPR005152">
    <property type="entry name" value="Lipase_secreted"/>
</dbReference>
<dbReference type="Gene3D" id="3.40.50.1820">
    <property type="entry name" value="alpha/beta hydrolase"/>
    <property type="match status" value="1"/>
</dbReference>
<dbReference type="InterPro" id="IPR029058">
    <property type="entry name" value="AB_hydrolase_fold"/>
</dbReference>
<protein>
    <submittedName>
        <fullName evidence="3">Trichothecene C-3 deacetylase</fullName>
    </submittedName>
</protein>
<dbReference type="Gene3D" id="1.10.260.130">
    <property type="match status" value="1"/>
</dbReference>
<dbReference type="AlphaFoldDB" id="A0A193KW20"/>
<evidence type="ECO:0000256" key="1">
    <source>
        <dbReference type="ARBA" id="ARBA00022801"/>
    </source>
</evidence>
<evidence type="ECO:0000256" key="2">
    <source>
        <dbReference type="PIRNR" id="PIRNR029171"/>
    </source>
</evidence>
<dbReference type="Pfam" id="PF03583">
    <property type="entry name" value="LIP"/>
    <property type="match status" value="1"/>
</dbReference>
<comment type="similarity">
    <text evidence="2">Belongs to the AB hydrolase superfamily. Lipase family.</text>
</comment>
<accession>A0A193KW20</accession>
<reference evidence="3" key="1">
    <citation type="submission" date="2016-01" db="EMBL/GenBank/DDBJ databases">
        <title>The Tri12 gene as a target for identification of trichothecene genotypes within type B-trichothecene producing Fusaria.</title>
        <authorList>
            <person name="Kulik T."/>
        </authorList>
    </citation>
    <scope>NUCLEOTIDE SEQUENCE</scope>
    <source>
        <strain evidence="3">CBS 104.09</strain>
    </source>
</reference>
<name>A0A193KW20_9HYPO</name>
<dbReference type="EMBL" id="KU572428">
    <property type="protein sequence ID" value="ANO39672.1"/>
    <property type="molecule type" value="Genomic_DNA"/>
</dbReference>
<dbReference type="SMR" id="A0A193KW20"/>
<dbReference type="PIRSF" id="PIRSF029171">
    <property type="entry name" value="Esterase_LipA"/>
    <property type="match status" value="1"/>
</dbReference>
<dbReference type="PANTHER" id="PTHR34853:SF5">
    <property type="entry name" value="LIP-DOMAIN-CONTAINING PROTEIN-RELATED"/>
    <property type="match status" value="1"/>
</dbReference>
<sequence>MALDRLLFLLGFWLGLVGAAQAALSSEPLPPSKDPWYTAPPGFENTEPGTVLRVRPAPGNLTSVTSNCSASYNILYRTTDSHFKPAWAVTTLLIPELGPESLAHQKYQQSALMSIQVAYDSPDVDASPSNTMYTASNFSSIYYEAALGQGLFVSVPDYEGPLAAFSAGVISGYATLDSIRAVLSLGLGLNMTNTPSVALWGYSGGAFATEWASELAVQYAPELITGPVIGAALGAPLANITSLLYDVNGKPGAGLVPNMLLGLTSQYPDVRKYLISKLNDDGQYNKTGFLAAEGFTINEAGVAFYGIDINKYFQKGTDILSDPKIVALLNQEGLLGYNGTPRWPLFIYQAIHDEVTPIADTDAVVNRYCAVGADIHFERNTIGGHYQEADNSYEAAFQWLLDIYSGQRDTKGCVIKEVTRNITGSVLQTRENVQKSGVDFWRSAW</sequence>
<feature type="chain" id="PRO_5013435164" evidence="2">
    <location>
        <begin position="23"/>
        <end position="445"/>
    </location>
</feature>
<dbReference type="GO" id="GO:0004806">
    <property type="term" value="F:triacylglycerol lipase activity"/>
    <property type="evidence" value="ECO:0007669"/>
    <property type="project" value="UniProtKB-UniRule"/>
</dbReference>
<keyword evidence="2" id="KW-0732">Signal</keyword>
<dbReference type="GO" id="GO:0016042">
    <property type="term" value="P:lipid catabolic process"/>
    <property type="evidence" value="ECO:0007669"/>
    <property type="project" value="UniProtKB-UniRule"/>
</dbReference>
<proteinExistence type="inferred from homology"/>
<organism evidence="3">
    <name type="scientific">Fusarium aff. graminearum CBS 104.09</name>
    <dbReference type="NCBI Taxonomy" id="1785703"/>
    <lineage>
        <taxon>Eukaryota</taxon>
        <taxon>Fungi</taxon>
        <taxon>Dikarya</taxon>
        <taxon>Ascomycota</taxon>
        <taxon>Pezizomycotina</taxon>
        <taxon>Sordariomycetes</taxon>
        <taxon>Hypocreomycetidae</taxon>
        <taxon>Hypocreales</taxon>
        <taxon>Nectriaceae</taxon>
        <taxon>Fusarium</taxon>
    </lineage>
</organism>
<keyword evidence="1" id="KW-0378">Hydrolase</keyword>
<dbReference type="SUPFAM" id="SSF53474">
    <property type="entry name" value="alpha/beta-Hydrolases"/>
    <property type="match status" value="1"/>
</dbReference>
<evidence type="ECO:0000313" key="3">
    <source>
        <dbReference type="EMBL" id="ANO39672.1"/>
    </source>
</evidence>
<gene>
    <name evidence="3" type="primary">Tri8</name>
</gene>